<comment type="caution">
    <text evidence="1">The sequence shown here is derived from an EMBL/GenBank/DDBJ whole genome shotgun (WGS) entry which is preliminary data.</text>
</comment>
<organism evidence="1 2">
    <name type="scientific">Pedobacter hiemivivus</name>
    <dbReference type="NCBI Taxonomy" id="2530454"/>
    <lineage>
        <taxon>Bacteria</taxon>
        <taxon>Pseudomonadati</taxon>
        <taxon>Bacteroidota</taxon>
        <taxon>Sphingobacteriia</taxon>
        <taxon>Sphingobacteriales</taxon>
        <taxon>Sphingobacteriaceae</taxon>
        <taxon>Pedobacter</taxon>
    </lineage>
</organism>
<protein>
    <recommendedName>
        <fullName evidence="3">Redoxin domain-containing protein</fullName>
    </recommendedName>
</protein>
<evidence type="ECO:0008006" key="3">
    <source>
        <dbReference type="Google" id="ProtNLM"/>
    </source>
</evidence>
<reference evidence="1 2" key="1">
    <citation type="submission" date="2019-04" db="EMBL/GenBank/DDBJ databases">
        <title>Pedobacter sp. RP-1-16 sp. nov., isolated from Arctic soil.</title>
        <authorList>
            <person name="Dahal R.H."/>
            <person name="Kim D.-U."/>
        </authorList>
    </citation>
    <scope>NUCLEOTIDE SEQUENCE [LARGE SCALE GENOMIC DNA]</scope>
    <source>
        <strain evidence="1 2">RP-1-16</strain>
    </source>
</reference>
<dbReference type="AlphaFoldDB" id="A0A4V5PBV1"/>
<evidence type="ECO:0000313" key="2">
    <source>
        <dbReference type="Proteomes" id="UP000309594"/>
    </source>
</evidence>
<proteinExistence type="predicted"/>
<dbReference type="Gene3D" id="3.40.30.10">
    <property type="entry name" value="Glutaredoxin"/>
    <property type="match status" value="1"/>
</dbReference>
<dbReference type="RefSeq" id="WP_136881662.1">
    <property type="nucleotide sequence ID" value="NZ_SWDX01000010.1"/>
</dbReference>
<dbReference type="EMBL" id="SWDX01000010">
    <property type="protein sequence ID" value="TKC57116.1"/>
    <property type="molecule type" value="Genomic_DNA"/>
</dbReference>
<gene>
    <name evidence="1" type="ORF">FBD94_21015</name>
</gene>
<accession>A0A4V5PBV1</accession>
<sequence>MPSQNATPPIDFPVNMGNEHDFHRNRIKLSTYNIVGIPRVLLIDKDFKIVEMSAPLPSQAGAIKAINDLL</sequence>
<evidence type="ECO:0000313" key="1">
    <source>
        <dbReference type="EMBL" id="TKC57116.1"/>
    </source>
</evidence>
<dbReference type="Proteomes" id="UP000309594">
    <property type="component" value="Unassembled WGS sequence"/>
</dbReference>
<name>A0A4V5PBV1_9SPHI</name>